<dbReference type="RefSeq" id="WP_187149757.1">
    <property type="nucleotide sequence ID" value="NZ_LWUJ01000010.1"/>
</dbReference>
<evidence type="ECO:0000256" key="1">
    <source>
        <dbReference type="SAM" id="Phobius"/>
    </source>
</evidence>
<dbReference type="STRING" id="432608.A6V39_00465"/>
<keyword evidence="1" id="KW-0812">Transmembrane</keyword>
<protein>
    <submittedName>
        <fullName evidence="2">Uncharacterized protein</fullName>
    </submittedName>
</protein>
<proteinExistence type="predicted"/>
<sequence length="129" mass="14008">MLSTGKLITGVAAVGVTGGVGVGSFFLLNKSKQEPKKKKISELLTGKTLITTQNKTGATKAWNKYKTDETKQQEGNIWKLSDWSALSDKNSVPESLVTLCNLRKDDEVSGTSDSAYTNFVDWCTIETAN</sequence>
<evidence type="ECO:0000313" key="2">
    <source>
        <dbReference type="EMBL" id="OAL10523.1"/>
    </source>
</evidence>
<keyword evidence="3" id="KW-1185">Reference proteome</keyword>
<accession>A0A1A9QDH7</accession>
<keyword evidence="1" id="KW-0472">Membrane</keyword>
<dbReference type="AlphaFoldDB" id="A0A1A9QDH7"/>
<name>A0A1A9QDH7_9MOLU</name>
<feature type="transmembrane region" description="Helical" evidence="1">
    <location>
        <begin position="6"/>
        <end position="28"/>
    </location>
</feature>
<evidence type="ECO:0000313" key="3">
    <source>
        <dbReference type="Proteomes" id="UP000077623"/>
    </source>
</evidence>
<organism evidence="2 3">
    <name type="scientific">Candidatus Mycoplasma haematobovis</name>
    <dbReference type="NCBI Taxonomy" id="432608"/>
    <lineage>
        <taxon>Bacteria</taxon>
        <taxon>Bacillati</taxon>
        <taxon>Mycoplasmatota</taxon>
        <taxon>Mollicutes</taxon>
        <taxon>Mycoplasmataceae</taxon>
        <taxon>Mycoplasma</taxon>
    </lineage>
</organism>
<reference evidence="3" key="1">
    <citation type="submission" date="2016-04" db="EMBL/GenBank/DDBJ databases">
        <authorList>
            <person name="Quiroz-Castaneda R.E."/>
            <person name="Martinez-Ocampo F."/>
        </authorList>
    </citation>
    <scope>NUCLEOTIDE SEQUENCE [LARGE SCALE GENOMIC DNA]</scope>
    <source>
        <strain evidence="3">INIFAP01</strain>
    </source>
</reference>
<gene>
    <name evidence="2" type="ORF">A6V39_00465</name>
</gene>
<keyword evidence="1" id="KW-1133">Transmembrane helix</keyword>
<comment type="caution">
    <text evidence="2">The sequence shown here is derived from an EMBL/GenBank/DDBJ whole genome shotgun (WGS) entry which is preliminary data.</text>
</comment>
<dbReference type="Proteomes" id="UP000077623">
    <property type="component" value="Unassembled WGS sequence"/>
</dbReference>
<dbReference type="EMBL" id="LWUJ01000010">
    <property type="protein sequence ID" value="OAL10523.1"/>
    <property type="molecule type" value="Genomic_DNA"/>
</dbReference>